<protein>
    <submittedName>
        <fullName evidence="1">Uncharacterized protein</fullName>
    </submittedName>
</protein>
<gene>
    <name evidence="1" type="ORF">C8Q71DRAFT_732878</name>
</gene>
<dbReference type="RefSeq" id="XP_047783494.1">
    <property type="nucleotide sequence ID" value="XM_047922290.1"/>
</dbReference>
<reference evidence="1 2" key="1">
    <citation type="journal article" date="2021" name="Environ. Microbiol.">
        <title>Gene family expansions and transcriptome signatures uncover fungal adaptations to wood decay.</title>
        <authorList>
            <person name="Hage H."/>
            <person name="Miyauchi S."/>
            <person name="Viragh M."/>
            <person name="Drula E."/>
            <person name="Min B."/>
            <person name="Chaduli D."/>
            <person name="Navarro D."/>
            <person name="Favel A."/>
            <person name="Norest M."/>
            <person name="Lesage-Meessen L."/>
            <person name="Balint B."/>
            <person name="Merenyi Z."/>
            <person name="de Eugenio L."/>
            <person name="Morin E."/>
            <person name="Martinez A.T."/>
            <person name="Baldrian P."/>
            <person name="Stursova M."/>
            <person name="Martinez M.J."/>
            <person name="Novotny C."/>
            <person name="Magnuson J.K."/>
            <person name="Spatafora J.W."/>
            <person name="Maurice S."/>
            <person name="Pangilinan J."/>
            <person name="Andreopoulos W."/>
            <person name="LaButti K."/>
            <person name="Hundley H."/>
            <person name="Na H."/>
            <person name="Kuo A."/>
            <person name="Barry K."/>
            <person name="Lipzen A."/>
            <person name="Henrissat B."/>
            <person name="Riley R."/>
            <person name="Ahrendt S."/>
            <person name="Nagy L.G."/>
            <person name="Grigoriev I.V."/>
            <person name="Martin F."/>
            <person name="Rosso M.N."/>
        </authorList>
    </citation>
    <scope>NUCLEOTIDE SEQUENCE [LARGE SCALE GENOMIC DNA]</scope>
    <source>
        <strain evidence="1 2">CIRM-BRFM 1785</strain>
    </source>
</reference>
<name>A0ABQ8KTN9_9APHY</name>
<accession>A0ABQ8KTN9</accession>
<evidence type="ECO:0000313" key="2">
    <source>
        <dbReference type="Proteomes" id="UP000814176"/>
    </source>
</evidence>
<evidence type="ECO:0000313" key="1">
    <source>
        <dbReference type="EMBL" id="KAH9842447.1"/>
    </source>
</evidence>
<dbReference type="GeneID" id="72003022"/>
<organism evidence="1 2">
    <name type="scientific">Rhodofomes roseus</name>
    <dbReference type="NCBI Taxonomy" id="34475"/>
    <lineage>
        <taxon>Eukaryota</taxon>
        <taxon>Fungi</taxon>
        <taxon>Dikarya</taxon>
        <taxon>Basidiomycota</taxon>
        <taxon>Agaricomycotina</taxon>
        <taxon>Agaricomycetes</taxon>
        <taxon>Polyporales</taxon>
        <taxon>Rhodofomes</taxon>
    </lineage>
</organism>
<dbReference type="EMBL" id="JADCUA010000002">
    <property type="protein sequence ID" value="KAH9842447.1"/>
    <property type="molecule type" value="Genomic_DNA"/>
</dbReference>
<dbReference type="Proteomes" id="UP000814176">
    <property type="component" value="Unassembled WGS sequence"/>
</dbReference>
<sequence>MYGCDRMSHENNVVSRKDFDNLCSGALQAPYVKAADQHGEHRIQHFPSASSSSRYIPILSTSRSLRGLVPRHAVVSYPLDGHDKGTYAEFPELTACFKSVRNRVLRGNRTLSPDSNTYAYGARRRIYLTIGTVRRPACRAYQVIVRNVGYLSQATLHDSGSESSTLRDVGCCGEPHSVYSCHRLSVSANPCQGVERARCRSNMEKASFSTDILKAHASP</sequence>
<comment type="caution">
    <text evidence="1">The sequence shown here is derived from an EMBL/GenBank/DDBJ whole genome shotgun (WGS) entry which is preliminary data.</text>
</comment>
<proteinExistence type="predicted"/>
<keyword evidence="2" id="KW-1185">Reference proteome</keyword>